<protein>
    <submittedName>
        <fullName evidence="2">Uncharacterized protein</fullName>
    </submittedName>
</protein>
<feature type="signal peptide" evidence="1">
    <location>
        <begin position="1"/>
        <end position="24"/>
    </location>
</feature>
<dbReference type="OrthoDB" id="7163270at2"/>
<evidence type="ECO:0000313" key="2">
    <source>
        <dbReference type="EMBL" id="RTR11065.1"/>
    </source>
</evidence>
<keyword evidence="3" id="KW-1185">Reference proteome</keyword>
<dbReference type="RefSeq" id="WP_126620802.1">
    <property type="nucleotide sequence ID" value="NZ_JBHUCY010000070.1"/>
</dbReference>
<dbReference type="AlphaFoldDB" id="A0A3S0KU31"/>
<gene>
    <name evidence="2" type="ORF">EJ903_26205</name>
</gene>
<dbReference type="Proteomes" id="UP000277007">
    <property type="component" value="Unassembled WGS sequence"/>
</dbReference>
<evidence type="ECO:0000313" key="3">
    <source>
        <dbReference type="Proteomes" id="UP000277007"/>
    </source>
</evidence>
<reference evidence="2 3" key="1">
    <citation type="submission" date="2018-12" db="EMBL/GenBank/DDBJ databases">
        <authorList>
            <person name="Yang Y."/>
        </authorList>
    </citation>
    <scope>NUCLEOTIDE SEQUENCE [LARGE SCALE GENOMIC DNA]</scope>
    <source>
        <strain evidence="2 3">L-25-5w-1</strain>
    </source>
</reference>
<keyword evidence="1" id="KW-0732">Signal</keyword>
<evidence type="ECO:0000256" key="1">
    <source>
        <dbReference type="SAM" id="SignalP"/>
    </source>
</evidence>
<feature type="chain" id="PRO_5018720284" evidence="1">
    <location>
        <begin position="25"/>
        <end position="372"/>
    </location>
</feature>
<organism evidence="2 3">
    <name type="scientific">Azospirillum griseum</name>
    <dbReference type="NCBI Taxonomy" id="2496639"/>
    <lineage>
        <taxon>Bacteria</taxon>
        <taxon>Pseudomonadati</taxon>
        <taxon>Pseudomonadota</taxon>
        <taxon>Alphaproteobacteria</taxon>
        <taxon>Rhodospirillales</taxon>
        <taxon>Azospirillaceae</taxon>
        <taxon>Azospirillum</taxon>
    </lineage>
</organism>
<accession>A0A3S0KU31</accession>
<name>A0A3S0KU31_9PROT</name>
<sequence length="372" mass="39328">MRSLDALVSITTATLIFSTATAEAGTSFTLTIQNNTTTNMVVGDIVTENDWYSDGLAGTSIPSGKTTVITTSMCSSIGCPGKSYIQFPLLGTGPFNGVSTNIYLKGVQGDFPEWAFNTSYYFDYNGGIMTANPFDPKSTVLESSITCSGASGNNIPCTLVLNPATFTTTNPKYGSTNPYTNARNYYDENNNLQTNGVVFNGFAMNSAAVKSGPSGTIVYQASPSTILNNPTCASGSASSYLYVVTMSWNLYMAPVCDERYLSYVPLTYSGTAFPPSGTINPIDYSLPFSQTVQSGYIAITHGGLANAQPVRAAGEMSVINGVVKSINNDSGHYSPSIPALNAFVEYFQSMGYGGAFTAQQCTGSPVCTYTIP</sequence>
<proteinExistence type="predicted"/>
<dbReference type="EMBL" id="RXMA01000086">
    <property type="protein sequence ID" value="RTR11065.1"/>
    <property type="molecule type" value="Genomic_DNA"/>
</dbReference>
<comment type="caution">
    <text evidence="2">The sequence shown here is derived from an EMBL/GenBank/DDBJ whole genome shotgun (WGS) entry which is preliminary data.</text>
</comment>